<protein>
    <submittedName>
        <fullName evidence="2">Uncharacterized protein</fullName>
    </submittedName>
</protein>
<feature type="non-terminal residue" evidence="2">
    <location>
        <position position="1"/>
    </location>
</feature>
<evidence type="ECO:0000256" key="1">
    <source>
        <dbReference type="SAM" id="MobiDB-lite"/>
    </source>
</evidence>
<gene>
    <name evidence="2" type="ORF">AVDCRST_MAG64-580</name>
</gene>
<feature type="region of interest" description="Disordered" evidence="1">
    <location>
        <begin position="1"/>
        <end position="41"/>
    </location>
</feature>
<feature type="non-terminal residue" evidence="2">
    <location>
        <position position="95"/>
    </location>
</feature>
<dbReference type="EMBL" id="CADCUQ010000151">
    <property type="protein sequence ID" value="CAA9379992.1"/>
    <property type="molecule type" value="Genomic_DNA"/>
</dbReference>
<feature type="compositionally biased region" description="Low complexity" evidence="1">
    <location>
        <begin position="1"/>
        <end position="36"/>
    </location>
</feature>
<proteinExistence type="predicted"/>
<dbReference type="AlphaFoldDB" id="A0A6J4N6X2"/>
<name>A0A6J4N6X2_9BACT</name>
<sequence>WRTTSPTMPTTPTRRATAGRSRGSPSRAGCCSSSPSWRARPVSLCTSSGSPTTWGRAVTRCSCSPCRSWWPASSSFSPPPGCWNDSGCGSTGGRI</sequence>
<evidence type="ECO:0000313" key="2">
    <source>
        <dbReference type="EMBL" id="CAA9379992.1"/>
    </source>
</evidence>
<reference evidence="2" key="1">
    <citation type="submission" date="2020-02" db="EMBL/GenBank/DDBJ databases">
        <authorList>
            <person name="Meier V. D."/>
        </authorList>
    </citation>
    <scope>NUCLEOTIDE SEQUENCE</scope>
    <source>
        <strain evidence="2">AVDCRST_MAG64</strain>
    </source>
</reference>
<accession>A0A6J4N6X2</accession>
<organism evidence="2">
    <name type="scientific">uncultured Phycisphaerae bacterium</name>
    <dbReference type="NCBI Taxonomy" id="904963"/>
    <lineage>
        <taxon>Bacteria</taxon>
        <taxon>Pseudomonadati</taxon>
        <taxon>Planctomycetota</taxon>
        <taxon>Phycisphaerae</taxon>
        <taxon>environmental samples</taxon>
    </lineage>
</organism>